<feature type="transmembrane region" description="Helical" evidence="1">
    <location>
        <begin position="187"/>
        <end position="206"/>
    </location>
</feature>
<gene>
    <name evidence="2" type="ORF">AQ490_15015</name>
</gene>
<dbReference type="AlphaFoldDB" id="A0A0T6LXH4"/>
<reference evidence="2 3" key="1">
    <citation type="submission" date="2015-10" db="EMBL/GenBank/DDBJ databases">
        <title>Draft genome sequence of pyrrolomycin-producing Streptomyces vitaminophilus.</title>
        <authorList>
            <person name="Graham D.E."/>
            <person name="Mahan K.M."/>
            <person name="Klingeman D.M."/>
            <person name="Hettich R.L."/>
            <person name="Parry R.J."/>
        </authorList>
    </citation>
    <scope>NUCLEOTIDE SEQUENCE [LARGE SCALE GENOMIC DNA]</scope>
    <source>
        <strain evidence="2 3">ATCC 31673</strain>
    </source>
</reference>
<feature type="transmembrane region" description="Helical" evidence="1">
    <location>
        <begin position="7"/>
        <end position="26"/>
    </location>
</feature>
<dbReference type="eggNOG" id="ENOG50349CW">
    <property type="taxonomic scope" value="Bacteria"/>
</dbReference>
<keyword evidence="1" id="KW-0472">Membrane</keyword>
<dbReference type="Proteomes" id="UP000050867">
    <property type="component" value="Unassembled WGS sequence"/>
</dbReference>
<dbReference type="STRING" id="76728.AQ490_15015"/>
<accession>A0A0T6LXH4</accession>
<comment type="caution">
    <text evidence="2">The sequence shown here is derived from an EMBL/GenBank/DDBJ whole genome shotgun (WGS) entry which is preliminary data.</text>
</comment>
<evidence type="ECO:0000313" key="3">
    <source>
        <dbReference type="Proteomes" id="UP000050867"/>
    </source>
</evidence>
<evidence type="ECO:0000313" key="2">
    <source>
        <dbReference type="EMBL" id="KRV50730.1"/>
    </source>
</evidence>
<proteinExistence type="predicted"/>
<keyword evidence="1" id="KW-0812">Transmembrane</keyword>
<keyword evidence="3" id="KW-1185">Reference proteome</keyword>
<name>A0A0T6LXH4_WENVI</name>
<evidence type="ECO:0000256" key="1">
    <source>
        <dbReference type="SAM" id="Phobius"/>
    </source>
</evidence>
<feature type="transmembrane region" description="Helical" evidence="1">
    <location>
        <begin position="106"/>
        <end position="126"/>
    </location>
</feature>
<sequence>MRLVSYGFGGLSALGAGGYLAVYLYRWEWQRALIAGLLLLVAEVFLVCMMLLSRMTRLEHRVAEALDPGTADVGRRLARRAEPEGNGASPFRWLVRDDGATANRTFVFVPVLIATGALLSAAAWVVQRVASATARSGGDVRLASRLSVLTAPAGGVRDPAPRPDIEDLPLLGRPVHGPGSGGWRRPVLGLGAVLALGALVAGLAALTQTRPERESRAEATAYLLRVSVRGDLDEIGREIMANRLWGSCRASTSSLLVNAPLSHVEGDVYAGVVRPALTGHDRMRLRGCLVDSQLDRVRFTVLGEEELGDDR</sequence>
<protein>
    <submittedName>
        <fullName evidence="2">Uncharacterized protein</fullName>
    </submittedName>
</protein>
<organism evidence="2 3">
    <name type="scientific">Wenjunlia vitaminophila</name>
    <name type="common">Streptomyces vitaminophilus</name>
    <dbReference type="NCBI Taxonomy" id="76728"/>
    <lineage>
        <taxon>Bacteria</taxon>
        <taxon>Bacillati</taxon>
        <taxon>Actinomycetota</taxon>
        <taxon>Actinomycetes</taxon>
        <taxon>Kitasatosporales</taxon>
        <taxon>Streptomycetaceae</taxon>
        <taxon>Wenjunlia</taxon>
    </lineage>
</organism>
<keyword evidence="1" id="KW-1133">Transmembrane helix</keyword>
<feature type="transmembrane region" description="Helical" evidence="1">
    <location>
        <begin position="32"/>
        <end position="52"/>
    </location>
</feature>
<dbReference type="OrthoDB" id="5184232at2"/>
<dbReference type="EMBL" id="LLZU01000005">
    <property type="protein sequence ID" value="KRV50730.1"/>
    <property type="molecule type" value="Genomic_DNA"/>
</dbReference>